<dbReference type="Proteomes" id="UP001056120">
    <property type="component" value="Linkage Group LG27"/>
</dbReference>
<name>A0ACB8YJW8_9ASTR</name>
<reference evidence="1 2" key="2">
    <citation type="journal article" date="2022" name="Mol. Ecol. Resour.">
        <title>The genomes of chicory, endive, great burdock and yacon provide insights into Asteraceae paleo-polyploidization history and plant inulin production.</title>
        <authorList>
            <person name="Fan W."/>
            <person name="Wang S."/>
            <person name="Wang H."/>
            <person name="Wang A."/>
            <person name="Jiang F."/>
            <person name="Liu H."/>
            <person name="Zhao H."/>
            <person name="Xu D."/>
            <person name="Zhang Y."/>
        </authorList>
    </citation>
    <scope>NUCLEOTIDE SEQUENCE [LARGE SCALE GENOMIC DNA]</scope>
    <source>
        <strain evidence="2">cv. Yunnan</strain>
        <tissue evidence="1">Leaves</tissue>
    </source>
</reference>
<reference evidence="2" key="1">
    <citation type="journal article" date="2022" name="Mol. Ecol. Resour.">
        <title>The genomes of chicory, endive, great burdock and yacon provide insights into Asteraceae palaeo-polyploidization history and plant inulin production.</title>
        <authorList>
            <person name="Fan W."/>
            <person name="Wang S."/>
            <person name="Wang H."/>
            <person name="Wang A."/>
            <person name="Jiang F."/>
            <person name="Liu H."/>
            <person name="Zhao H."/>
            <person name="Xu D."/>
            <person name="Zhang Y."/>
        </authorList>
    </citation>
    <scope>NUCLEOTIDE SEQUENCE [LARGE SCALE GENOMIC DNA]</scope>
    <source>
        <strain evidence="2">cv. Yunnan</strain>
    </source>
</reference>
<evidence type="ECO:0000313" key="2">
    <source>
        <dbReference type="Proteomes" id="UP001056120"/>
    </source>
</evidence>
<comment type="caution">
    <text evidence="1">The sequence shown here is derived from an EMBL/GenBank/DDBJ whole genome shotgun (WGS) entry which is preliminary data.</text>
</comment>
<evidence type="ECO:0000313" key="1">
    <source>
        <dbReference type="EMBL" id="KAI3686039.1"/>
    </source>
</evidence>
<proteinExistence type="predicted"/>
<sequence>MILFSVPPNRICKKVKYFFQFMSISSSSLAQSLDITEEHNLYSPDYVELRRNMHNLATSGNIDQSLQVFNFMRKVHGKPTIYDYNALLNCYLKSKNVSLHDISALQLEMMRLQLQPNLPTFNTLLKGLNLVGESKVALWVIMIMCKYGFTPSFSSLSTLLGKFLDSAELVNAMNVLELMLEFDYVPTESKAILLVNGLSKHGMVEDGCLVFFKLLGKGYFQSPYFYNPILWSLCKSDQIDGALALFCCVKKKGLVHNECSYTALVYGLSKRGLFCEAFRCLKIMEAESGCYPNAKTYTTIIKCLCDYGRVNESLCLLGEMEKKGCESDIVTYNIVLRALSQKNMVLEIHDLYETLYEKGISPDRYTATALSGLLKRGNLGIAHSCIRDIISSGTKVDVAVYNVYLSCLCYAREPGELSSFLRSMIQDSIEPNNITFNTILKCFCEEKTFDEAIEFFEWVEWPEKRPDLVSFNTILSSACKLGDSSMVQRVVDLMENKGVKLNVVGFTCLMQYFGNVGNVSDCLKVFEHMILYGPHPSVVTVNTLMVSLCKNHELEAAYQVFSNLKSYGLAPDSRTYDILIQAASNQKEYVLLADLKRKCMVEKRSQMNQVQNWLDL</sequence>
<organism evidence="1 2">
    <name type="scientific">Smallanthus sonchifolius</name>
    <dbReference type="NCBI Taxonomy" id="185202"/>
    <lineage>
        <taxon>Eukaryota</taxon>
        <taxon>Viridiplantae</taxon>
        <taxon>Streptophyta</taxon>
        <taxon>Embryophyta</taxon>
        <taxon>Tracheophyta</taxon>
        <taxon>Spermatophyta</taxon>
        <taxon>Magnoliopsida</taxon>
        <taxon>eudicotyledons</taxon>
        <taxon>Gunneridae</taxon>
        <taxon>Pentapetalae</taxon>
        <taxon>asterids</taxon>
        <taxon>campanulids</taxon>
        <taxon>Asterales</taxon>
        <taxon>Asteraceae</taxon>
        <taxon>Asteroideae</taxon>
        <taxon>Heliantheae alliance</taxon>
        <taxon>Millerieae</taxon>
        <taxon>Smallanthus</taxon>
    </lineage>
</organism>
<accession>A0ACB8YJW8</accession>
<protein>
    <submittedName>
        <fullName evidence="1">Uncharacterized protein</fullName>
    </submittedName>
</protein>
<keyword evidence="2" id="KW-1185">Reference proteome</keyword>
<dbReference type="EMBL" id="CM042044">
    <property type="protein sequence ID" value="KAI3686039.1"/>
    <property type="molecule type" value="Genomic_DNA"/>
</dbReference>
<gene>
    <name evidence="1" type="ORF">L1987_79708</name>
</gene>